<evidence type="ECO:0000313" key="1">
    <source>
        <dbReference type="EMBL" id="KAF7276971.1"/>
    </source>
</evidence>
<accession>A0A834M9P1</accession>
<proteinExistence type="predicted"/>
<name>A0A834M9P1_RHYFE</name>
<dbReference type="Proteomes" id="UP000625711">
    <property type="component" value="Unassembled WGS sequence"/>
</dbReference>
<organism evidence="1 2">
    <name type="scientific">Rhynchophorus ferrugineus</name>
    <name type="common">Red palm weevil</name>
    <name type="synonym">Curculio ferrugineus</name>
    <dbReference type="NCBI Taxonomy" id="354439"/>
    <lineage>
        <taxon>Eukaryota</taxon>
        <taxon>Metazoa</taxon>
        <taxon>Ecdysozoa</taxon>
        <taxon>Arthropoda</taxon>
        <taxon>Hexapoda</taxon>
        <taxon>Insecta</taxon>
        <taxon>Pterygota</taxon>
        <taxon>Neoptera</taxon>
        <taxon>Endopterygota</taxon>
        <taxon>Coleoptera</taxon>
        <taxon>Polyphaga</taxon>
        <taxon>Cucujiformia</taxon>
        <taxon>Curculionidae</taxon>
        <taxon>Dryophthorinae</taxon>
        <taxon>Rhynchophorus</taxon>
    </lineage>
</organism>
<dbReference type="EMBL" id="JAACXV010004838">
    <property type="protein sequence ID" value="KAF7276971.1"/>
    <property type="molecule type" value="Genomic_DNA"/>
</dbReference>
<feature type="non-terminal residue" evidence="1">
    <location>
        <position position="1"/>
    </location>
</feature>
<evidence type="ECO:0000313" key="2">
    <source>
        <dbReference type="Proteomes" id="UP000625711"/>
    </source>
</evidence>
<dbReference type="AlphaFoldDB" id="A0A834M9P1"/>
<protein>
    <submittedName>
        <fullName evidence="1">Uncharacterized protein</fullName>
    </submittedName>
</protein>
<sequence length="26" mass="3224">EYITVRSNFQQVLLFHYEIQIYFSKG</sequence>
<gene>
    <name evidence="1" type="ORF">GWI33_009601</name>
</gene>
<comment type="caution">
    <text evidence="1">The sequence shown here is derived from an EMBL/GenBank/DDBJ whole genome shotgun (WGS) entry which is preliminary data.</text>
</comment>
<reference evidence="1" key="1">
    <citation type="submission" date="2020-08" db="EMBL/GenBank/DDBJ databases">
        <title>Genome sequencing and assembly of the red palm weevil Rhynchophorus ferrugineus.</title>
        <authorList>
            <person name="Dias G.B."/>
            <person name="Bergman C.M."/>
            <person name="Manee M."/>
        </authorList>
    </citation>
    <scope>NUCLEOTIDE SEQUENCE</scope>
    <source>
        <strain evidence="1">AA-2017</strain>
        <tissue evidence="1">Whole larva</tissue>
    </source>
</reference>
<keyword evidence="2" id="KW-1185">Reference proteome</keyword>